<organism evidence="3 4">
    <name type="scientific">Polytolypa hystricis (strain UAMH7299)</name>
    <dbReference type="NCBI Taxonomy" id="1447883"/>
    <lineage>
        <taxon>Eukaryota</taxon>
        <taxon>Fungi</taxon>
        <taxon>Dikarya</taxon>
        <taxon>Ascomycota</taxon>
        <taxon>Pezizomycotina</taxon>
        <taxon>Eurotiomycetes</taxon>
        <taxon>Eurotiomycetidae</taxon>
        <taxon>Onygenales</taxon>
        <taxon>Onygenales incertae sedis</taxon>
        <taxon>Polytolypa</taxon>
    </lineage>
</organism>
<dbReference type="CDD" id="cd23507">
    <property type="entry name" value="hydrophobin_I"/>
    <property type="match status" value="1"/>
</dbReference>
<name>A0A2B7XJR5_POLH7</name>
<keyword evidence="2" id="KW-0134">Cell wall</keyword>
<dbReference type="InterPro" id="IPR001338">
    <property type="entry name" value="Class_I_Hydrophobin"/>
</dbReference>
<comment type="caution">
    <text evidence="3">The sequence shown here is derived from an EMBL/GenBank/DDBJ whole genome shotgun (WGS) entry which is preliminary data.</text>
</comment>
<feature type="chain" id="PRO_5013985999" description="Hydrophobin" evidence="2">
    <location>
        <begin position="21"/>
        <end position="108"/>
    </location>
</feature>
<dbReference type="AlphaFoldDB" id="A0A2B7XJR5"/>
<keyword evidence="1 2" id="KW-1015">Disulfide bond</keyword>
<comment type="similarity">
    <text evidence="2">Belongs to the fungal hydrophobin family.</text>
</comment>
<evidence type="ECO:0000313" key="3">
    <source>
        <dbReference type="EMBL" id="PGH08868.1"/>
    </source>
</evidence>
<keyword evidence="2" id="KW-0732">Signal</keyword>
<evidence type="ECO:0000256" key="2">
    <source>
        <dbReference type="RuleBase" id="RU365009"/>
    </source>
</evidence>
<evidence type="ECO:0000256" key="1">
    <source>
        <dbReference type="ARBA" id="ARBA00023157"/>
    </source>
</evidence>
<dbReference type="GO" id="GO:0005199">
    <property type="term" value="F:structural constituent of cell wall"/>
    <property type="evidence" value="ECO:0007669"/>
    <property type="project" value="InterPro"/>
</dbReference>
<keyword evidence="4" id="KW-1185">Reference proteome</keyword>
<evidence type="ECO:0000313" key="4">
    <source>
        <dbReference type="Proteomes" id="UP000224634"/>
    </source>
</evidence>
<gene>
    <name evidence="3" type="ORF">AJ80_07740</name>
</gene>
<proteinExistence type="inferred from homology"/>
<dbReference type="EMBL" id="PDNA01000155">
    <property type="protein sequence ID" value="PGH08868.1"/>
    <property type="molecule type" value="Genomic_DNA"/>
</dbReference>
<dbReference type="Proteomes" id="UP000224634">
    <property type="component" value="Unassembled WGS sequence"/>
</dbReference>
<dbReference type="SMART" id="SM00075">
    <property type="entry name" value="HYDRO"/>
    <property type="match status" value="1"/>
</dbReference>
<accession>A0A2B7XJR5</accession>
<dbReference type="Pfam" id="PF01185">
    <property type="entry name" value="Hydrophobin"/>
    <property type="match status" value="1"/>
</dbReference>
<protein>
    <recommendedName>
        <fullName evidence="2">Hydrophobin</fullName>
    </recommendedName>
</protein>
<dbReference type="GO" id="GO:0009277">
    <property type="term" value="C:fungal-type cell wall"/>
    <property type="evidence" value="ECO:0007669"/>
    <property type="project" value="InterPro"/>
</dbReference>
<reference evidence="3 4" key="1">
    <citation type="submission" date="2017-10" db="EMBL/GenBank/DDBJ databases">
        <title>Comparative genomics in systemic dimorphic fungi from Ajellomycetaceae.</title>
        <authorList>
            <person name="Munoz J.F."/>
            <person name="Mcewen J.G."/>
            <person name="Clay O.K."/>
            <person name="Cuomo C.A."/>
        </authorList>
    </citation>
    <scope>NUCLEOTIDE SEQUENCE [LARGE SCALE GENOMIC DNA]</scope>
    <source>
        <strain evidence="3 4">UAMH7299</strain>
    </source>
</reference>
<keyword evidence="2" id="KW-0964">Secreted</keyword>
<sequence>MHFCFLAFPILALLSSLAASSPAPQAAGSCNGAPPQCCDRIQSTENEGAKNGVALTGLGLTGGVRNVGINCKLMSPKDKCKTEPVCCTGGTVLGGMVTLNCGPVDPAK</sequence>
<feature type="signal peptide" evidence="2">
    <location>
        <begin position="1"/>
        <end position="20"/>
    </location>
</feature>
<comment type="subcellular location">
    <subcellularLocation>
        <location evidence="2">Secreted</location>
        <location evidence="2">Cell wall</location>
    </subcellularLocation>
</comment>